<dbReference type="PRINTS" id="PR00926">
    <property type="entry name" value="MITOCARRIER"/>
</dbReference>
<evidence type="ECO:0000256" key="10">
    <source>
        <dbReference type="PROSITE-ProRule" id="PRU00282"/>
    </source>
</evidence>
<keyword evidence="4 10" id="KW-0812">Transmembrane</keyword>
<dbReference type="EMBL" id="GL349452">
    <property type="protein sequence ID" value="KNC48990.1"/>
    <property type="molecule type" value="Genomic_DNA"/>
</dbReference>
<organism evidence="13 14">
    <name type="scientific">Thecamonas trahens ATCC 50062</name>
    <dbReference type="NCBI Taxonomy" id="461836"/>
    <lineage>
        <taxon>Eukaryota</taxon>
        <taxon>Apusozoa</taxon>
        <taxon>Apusomonadida</taxon>
        <taxon>Apusomonadidae</taxon>
        <taxon>Thecamonas</taxon>
    </lineage>
</organism>
<evidence type="ECO:0000256" key="3">
    <source>
        <dbReference type="ARBA" id="ARBA00022448"/>
    </source>
</evidence>
<feature type="repeat" description="Solcar" evidence="10">
    <location>
        <begin position="162"/>
        <end position="249"/>
    </location>
</feature>
<dbReference type="AlphaFoldDB" id="A0A0L0D9Q8"/>
<dbReference type="PROSITE" id="PS50920">
    <property type="entry name" value="SOLCAR"/>
    <property type="match status" value="3"/>
</dbReference>
<dbReference type="PANTHER" id="PTHR45667">
    <property type="entry name" value="S-ADENOSYLMETHIONINE MITOCHONDRIAL CARRIER PROTEIN"/>
    <property type="match status" value="1"/>
</dbReference>
<dbReference type="eggNOG" id="KOG0768">
    <property type="taxonomic scope" value="Eukaryota"/>
</dbReference>
<keyword evidence="8" id="KW-0496">Mitochondrion</keyword>
<dbReference type="InterPro" id="IPR023395">
    <property type="entry name" value="MCP_dom_sf"/>
</dbReference>
<dbReference type="GO" id="GO:0005743">
    <property type="term" value="C:mitochondrial inner membrane"/>
    <property type="evidence" value="ECO:0007669"/>
    <property type="project" value="UniProtKB-SubCell"/>
</dbReference>
<evidence type="ECO:0000313" key="14">
    <source>
        <dbReference type="Proteomes" id="UP000054408"/>
    </source>
</evidence>
<name>A0A0L0D9Q8_THETB</name>
<reference evidence="13 14" key="1">
    <citation type="submission" date="2010-05" db="EMBL/GenBank/DDBJ databases">
        <title>The Genome Sequence of Thecamonas trahens ATCC 50062.</title>
        <authorList>
            <consortium name="The Broad Institute Genome Sequencing Platform"/>
            <person name="Russ C."/>
            <person name="Cuomo C."/>
            <person name="Shea T."/>
            <person name="Young S.K."/>
            <person name="Zeng Q."/>
            <person name="Koehrsen M."/>
            <person name="Haas B."/>
            <person name="Borodovsky M."/>
            <person name="Guigo R."/>
            <person name="Alvarado L."/>
            <person name="Berlin A."/>
            <person name="Bochicchio J."/>
            <person name="Borenstein D."/>
            <person name="Chapman S."/>
            <person name="Chen Z."/>
            <person name="Freedman E."/>
            <person name="Gellesch M."/>
            <person name="Goldberg J."/>
            <person name="Griggs A."/>
            <person name="Gujja S."/>
            <person name="Heilman E."/>
            <person name="Heiman D."/>
            <person name="Hepburn T."/>
            <person name="Howarth C."/>
            <person name="Jen D."/>
            <person name="Larson L."/>
            <person name="Mehta T."/>
            <person name="Park D."/>
            <person name="Pearson M."/>
            <person name="Roberts A."/>
            <person name="Saif S."/>
            <person name="Shenoy N."/>
            <person name="Sisk P."/>
            <person name="Stolte C."/>
            <person name="Sykes S."/>
            <person name="Thomson T."/>
            <person name="Walk T."/>
            <person name="White J."/>
            <person name="Yandava C."/>
            <person name="Burger G."/>
            <person name="Gray M.W."/>
            <person name="Holland P.W.H."/>
            <person name="King N."/>
            <person name="Lang F.B.F."/>
            <person name="Roger A.J."/>
            <person name="Ruiz-Trillo I."/>
            <person name="Lander E."/>
            <person name="Nusbaum C."/>
        </authorList>
    </citation>
    <scope>NUCLEOTIDE SEQUENCE [LARGE SCALE GENOMIC DNA]</scope>
    <source>
        <strain evidence="13 14">ATCC 50062</strain>
    </source>
</reference>
<feature type="transmembrane region" description="Helical" evidence="12">
    <location>
        <begin position="229"/>
        <end position="246"/>
    </location>
</feature>
<evidence type="ECO:0000256" key="2">
    <source>
        <dbReference type="ARBA" id="ARBA00006375"/>
    </source>
</evidence>
<evidence type="ECO:0000256" key="7">
    <source>
        <dbReference type="ARBA" id="ARBA00022989"/>
    </source>
</evidence>
<sequence>MAGTGVDVALYPIDTIKTRLQSKEGFRAAGGFSGVYRGLSSAVIGSAPGAALFFTTYETAKSHLTPLLGGGPVTHMTAASLGEVAACCVRVPTEVMKQRLQTRQYDRLVDAARAAWKAEGIRAFFRGYGTTVMREIPFAFIQFPLYEAFKVRLAAVGDRSAPSSVEAAACGSVAGGIAAAITTPLDVAKTRIMLAEASAAGPPSTISTIRTIARDEGARALFAGIQPRVMWISIGGFVFFGIYEAAKRMLMRVADSEDDE</sequence>
<dbReference type="RefSeq" id="XP_013758403.1">
    <property type="nucleotide sequence ID" value="XM_013902949.1"/>
</dbReference>
<evidence type="ECO:0000256" key="1">
    <source>
        <dbReference type="ARBA" id="ARBA00004448"/>
    </source>
</evidence>
<dbReference type="GO" id="GO:0055085">
    <property type="term" value="P:transmembrane transport"/>
    <property type="evidence" value="ECO:0007669"/>
    <property type="project" value="InterPro"/>
</dbReference>
<dbReference type="Gene3D" id="1.50.40.10">
    <property type="entry name" value="Mitochondrial carrier domain"/>
    <property type="match status" value="1"/>
</dbReference>
<dbReference type="InterPro" id="IPR018108">
    <property type="entry name" value="MCP_transmembrane"/>
</dbReference>
<dbReference type="SMR" id="A0A0L0D9Q8"/>
<dbReference type="Pfam" id="PF00153">
    <property type="entry name" value="Mito_carr"/>
    <property type="match status" value="3"/>
</dbReference>
<evidence type="ECO:0000256" key="9">
    <source>
        <dbReference type="ARBA" id="ARBA00023136"/>
    </source>
</evidence>
<gene>
    <name evidence="13" type="ORF">AMSG_04734</name>
</gene>
<keyword evidence="3 11" id="KW-0813">Transport</keyword>
<dbReference type="SUPFAM" id="SSF103506">
    <property type="entry name" value="Mitochondrial carrier"/>
    <property type="match status" value="1"/>
</dbReference>
<keyword evidence="7 12" id="KW-1133">Transmembrane helix</keyword>
<keyword evidence="6" id="KW-0999">Mitochondrion inner membrane</keyword>
<dbReference type="OrthoDB" id="276989at2759"/>
<evidence type="ECO:0000256" key="11">
    <source>
        <dbReference type="RuleBase" id="RU000488"/>
    </source>
</evidence>
<comment type="subcellular location">
    <subcellularLocation>
        <location evidence="1">Mitochondrion inner membrane</location>
        <topology evidence="1">Multi-pass membrane protein</topology>
    </subcellularLocation>
</comment>
<evidence type="ECO:0000256" key="4">
    <source>
        <dbReference type="ARBA" id="ARBA00022692"/>
    </source>
</evidence>
<evidence type="ECO:0000256" key="8">
    <source>
        <dbReference type="ARBA" id="ARBA00023128"/>
    </source>
</evidence>
<evidence type="ECO:0000313" key="13">
    <source>
        <dbReference type="EMBL" id="KNC48990.1"/>
    </source>
</evidence>
<proteinExistence type="inferred from homology"/>
<evidence type="ECO:0000256" key="12">
    <source>
        <dbReference type="SAM" id="Phobius"/>
    </source>
</evidence>
<dbReference type="InterPro" id="IPR002067">
    <property type="entry name" value="MCP"/>
</dbReference>
<keyword evidence="5" id="KW-0677">Repeat</keyword>
<evidence type="ECO:0000256" key="5">
    <source>
        <dbReference type="ARBA" id="ARBA00022737"/>
    </source>
</evidence>
<dbReference type="FunFam" id="1.50.40.10:FF:000018">
    <property type="entry name" value="S-adenosylmethionine mitochondrial carrier protein-like"/>
    <property type="match status" value="1"/>
</dbReference>
<feature type="repeat" description="Solcar" evidence="10">
    <location>
        <begin position="1"/>
        <end position="63"/>
    </location>
</feature>
<dbReference type="GeneID" id="25564264"/>
<dbReference type="Proteomes" id="UP000054408">
    <property type="component" value="Unassembled WGS sequence"/>
</dbReference>
<keyword evidence="14" id="KW-1185">Reference proteome</keyword>
<comment type="similarity">
    <text evidence="2 11">Belongs to the mitochondrial carrier (TC 2.A.29) family.</text>
</comment>
<accession>A0A0L0D9Q8</accession>
<dbReference type="OMA" id="IGPRTMW"/>
<protein>
    <submittedName>
        <fullName evidence="13">Carrier protein</fullName>
    </submittedName>
</protein>
<evidence type="ECO:0000256" key="6">
    <source>
        <dbReference type="ARBA" id="ARBA00022792"/>
    </source>
</evidence>
<dbReference type="STRING" id="461836.A0A0L0D9Q8"/>
<feature type="repeat" description="Solcar" evidence="10">
    <location>
        <begin position="70"/>
        <end position="152"/>
    </location>
</feature>
<keyword evidence="9 10" id="KW-0472">Membrane</keyword>